<evidence type="ECO:0000256" key="1">
    <source>
        <dbReference type="ARBA" id="ARBA00004141"/>
    </source>
</evidence>
<dbReference type="PANTHER" id="PTHR12308:SF73">
    <property type="entry name" value="ANOCTAMIN"/>
    <property type="match status" value="1"/>
</dbReference>
<evidence type="ECO:0000259" key="7">
    <source>
        <dbReference type="Pfam" id="PF04547"/>
    </source>
</evidence>
<feature type="compositionally biased region" description="Low complexity" evidence="5">
    <location>
        <begin position="485"/>
        <end position="499"/>
    </location>
</feature>
<feature type="region of interest" description="Disordered" evidence="5">
    <location>
        <begin position="783"/>
        <end position="828"/>
    </location>
</feature>
<dbReference type="PANTHER" id="PTHR12308">
    <property type="entry name" value="ANOCTAMIN"/>
    <property type="match status" value="1"/>
</dbReference>
<feature type="region of interest" description="Disordered" evidence="5">
    <location>
        <begin position="483"/>
        <end position="537"/>
    </location>
</feature>
<evidence type="ECO:0000256" key="2">
    <source>
        <dbReference type="ARBA" id="ARBA00022692"/>
    </source>
</evidence>
<comment type="subcellular location">
    <subcellularLocation>
        <location evidence="1">Membrane</location>
        <topology evidence="1">Multi-pass membrane protein</topology>
    </subcellularLocation>
</comment>
<dbReference type="GO" id="GO:0005254">
    <property type="term" value="F:chloride channel activity"/>
    <property type="evidence" value="ECO:0007669"/>
    <property type="project" value="TreeGrafter"/>
</dbReference>
<keyword evidence="4 6" id="KW-0472">Membrane</keyword>
<organism evidence="8">
    <name type="scientific">Chromera velia CCMP2878</name>
    <dbReference type="NCBI Taxonomy" id="1169474"/>
    <lineage>
        <taxon>Eukaryota</taxon>
        <taxon>Sar</taxon>
        <taxon>Alveolata</taxon>
        <taxon>Colpodellida</taxon>
        <taxon>Chromeraceae</taxon>
        <taxon>Chromera</taxon>
    </lineage>
</organism>
<name>A0A0G4HKC6_9ALVE</name>
<evidence type="ECO:0000313" key="8">
    <source>
        <dbReference type="EMBL" id="CEM44493.1"/>
    </source>
</evidence>
<dbReference type="InterPro" id="IPR007632">
    <property type="entry name" value="Anoctamin"/>
</dbReference>
<keyword evidence="2 6" id="KW-0812">Transmembrane</keyword>
<feature type="transmembrane region" description="Helical" evidence="6">
    <location>
        <begin position="203"/>
        <end position="225"/>
    </location>
</feature>
<sequence length="828" mass="93091">MPQSFSTEVCPGSEMVLLFNEKITPEQIDKIGAFLEARGFFVEVATLIGAEMKYIHLSAPLSLILLGADAMFLSKQLKTGGPPICFEIENATEFLNFDPKDAEFTAKNFLTFSETTLVASDILHDIEADTVAEILQVDPFENMITTLLSHEILAQGPCYLHDLDVAWDHYVKIRRGIPLRWDLIPLRDYLGEEIAFYFIWMQYYTIALAIPAMLGVLCFLVQLAGGSVYKVLSLVVMPVFSLCLIGWAFVWLKCWVRQSARLSFKWGSDFVEWTETVRPSFKGELRPHPVTRKPTRWGHWKKRLPAQIFSVFITMLMLGVVFAAMIVGMNVQGYILHKESWMYIPSLARLAEKGEIFDVDSMAANVPVALHCAFIQVLNIIYRYIGEWLTEMENYRTQTHYETALVIKRFSFEAVNCYLPLFWLAFYAQDMERLSQELSMLFFCDQSRRMLLELIVPYMYKRGAEKYAVQKAQIEELEREKQKQAEAALAAQENGEAAASPPADAPVTKPEEEGLLSPEEKAKAEEEKAKEAEKDGADLLKNVSPREVAVLRNVIRMEVDGGMFDDYMEICIQFGSVRLSSLSSSSLAYVILFASAWSLGPFLAFGANIAEMHQDIVKFMTAFQRMRPKKSDSVGIWLYVILCIATLSIFTNCFLFTFASGDLVSTTFAILRFLERKFTDLMGGMISYGHNWNLRDVFAFCEHLMFIICFGIWLTMPSVPYKISLARAAKEYAAQQRRNDAIHSSNQLSVMSLVLPPPKACIADSEVETEIADEFSQTSVSMVAPAHAPPPGPARAPPPAPGGAAARPAGRASVQADPEGDADFHEMP</sequence>
<protein>
    <recommendedName>
        <fullName evidence="7">Anoctamin transmembrane domain-containing protein</fullName>
    </recommendedName>
</protein>
<feature type="transmembrane region" description="Helical" evidence="6">
    <location>
        <begin position="308"/>
        <end position="329"/>
    </location>
</feature>
<accession>A0A0G4HKC6</accession>
<feature type="transmembrane region" description="Helical" evidence="6">
    <location>
        <begin position="587"/>
        <end position="610"/>
    </location>
</feature>
<evidence type="ECO:0000256" key="4">
    <source>
        <dbReference type="ARBA" id="ARBA00023136"/>
    </source>
</evidence>
<evidence type="ECO:0000256" key="5">
    <source>
        <dbReference type="SAM" id="MobiDB-lite"/>
    </source>
</evidence>
<dbReference type="GO" id="GO:0016020">
    <property type="term" value="C:membrane"/>
    <property type="evidence" value="ECO:0007669"/>
    <property type="project" value="UniProtKB-SubCell"/>
</dbReference>
<dbReference type="InterPro" id="IPR049452">
    <property type="entry name" value="Anoctamin_TM"/>
</dbReference>
<dbReference type="AlphaFoldDB" id="A0A0G4HKC6"/>
<feature type="compositionally biased region" description="Basic and acidic residues" evidence="5">
    <location>
        <begin position="518"/>
        <end position="537"/>
    </location>
</feature>
<evidence type="ECO:0000256" key="6">
    <source>
        <dbReference type="SAM" id="Phobius"/>
    </source>
</evidence>
<evidence type="ECO:0000256" key="3">
    <source>
        <dbReference type="ARBA" id="ARBA00022989"/>
    </source>
</evidence>
<feature type="domain" description="Anoctamin transmembrane" evidence="7">
    <location>
        <begin position="186"/>
        <end position="728"/>
    </location>
</feature>
<feature type="compositionally biased region" description="Low complexity" evidence="5">
    <location>
        <begin position="802"/>
        <end position="812"/>
    </location>
</feature>
<proteinExistence type="predicted"/>
<dbReference type="Pfam" id="PF04547">
    <property type="entry name" value="Anoctamin"/>
    <property type="match status" value="1"/>
</dbReference>
<dbReference type="EMBL" id="CDMZ01002938">
    <property type="protein sequence ID" value="CEM44493.1"/>
    <property type="molecule type" value="Genomic_DNA"/>
</dbReference>
<dbReference type="VEuPathDB" id="CryptoDB:Cvel_1113"/>
<reference evidence="8" key="1">
    <citation type="submission" date="2014-11" db="EMBL/GenBank/DDBJ databases">
        <authorList>
            <person name="Otto D Thomas"/>
            <person name="Naeem Raeece"/>
        </authorList>
    </citation>
    <scope>NUCLEOTIDE SEQUENCE</scope>
</reference>
<feature type="compositionally biased region" description="Pro residues" evidence="5">
    <location>
        <begin position="787"/>
        <end position="801"/>
    </location>
</feature>
<gene>
    <name evidence="8" type="ORF">Cvel_1113</name>
</gene>
<keyword evidence="3 6" id="KW-1133">Transmembrane helix</keyword>
<dbReference type="PhylomeDB" id="A0A0G4HKC6"/>
<feature type="transmembrane region" description="Helical" evidence="6">
    <location>
        <begin position="697"/>
        <end position="716"/>
    </location>
</feature>
<feature type="transmembrane region" description="Helical" evidence="6">
    <location>
        <begin position="636"/>
        <end position="659"/>
    </location>
</feature>
<feature type="transmembrane region" description="Helical" evidence="6">
    <location>
        <begin position="231"/>
        <end position="252"/>
    </location>
</feature>